<dbReference type="InterPro" id="IPR022684">
    <property type="entry name" value="Calpain_cysteine_protease"/>
</dbReference>
<comment type="similarity">
    <text evidence="1">Belongs to the peptidase C2 family.</text>
</comment>
<accession>A0A6G1PD96</accession>
<dbReference type="GO" id="GO:0004198">
    <property type="term" value="F:calcium-dependent cysteine-type endopeptidase activity"/>
    <property type="evidence" value="ECO:0007669"/>
    <property type="project" value="InterPro"/>
</dbReference>
<evidence type="ECO:0000313" key="3">
    <source>
        <dbReference type="Proteomes" id="UP000503349"/>
    </source>
</evidence>
<dbReference type="EMBL" id="CM015714">
    <property type="protein sequence ID" value="KAF3688217.1"/>
    <property type="molecule type" value="Genomic_DNA"/>
</dbReference>
<reference evidence="2 3" key="1">
    <citation type="submission" date="2019-02" db="EMBL/GenBank/DDBJ databases">
        <title>Opniocepnalus argus genome.</title>
        <authorList>
            <person name="Zhou C."/>
            <person name="Xiao S."/>
        </authorList>
    </citation>
    <scope>NUCLEOTIDE SEQUENCE [LARGE SCALE GENOMIC DNA]</scope>
    <source>
        <strain evidence="2">OARG1902GOOAL</strain>
        <tissue evidence="2">Muscle</tissue>
    </source>
</reference>
<name>A0A6G1PD96_CHAAH</name>
<gene>
    <name evidence="2" type="ORF">EXN66_Car003889</name>
</gene>
<evidence type="ECO:0000313" key="2">
    <source>
        <dbReference type="EMBL" id="KAF3688217.1"/>
    </source>
</evidence>
<dbReference type="InterPro" id="IPR038765">
    <property type="entry name" value="Papain-like_cys_pep_sf"/>
</dbReference>
<proteinExistence type="inferred from homology"/>
<dbReference type="PRINTS" id="PR00704">
    <property type="entry name" value="CALPAIN"/>
</dbReference>
<sequence>MANTATDLTGTSTKTILFNQQDFKQLRSDCLKTGFLFCDPTFPASSASLGDELGLNSSKTKGLEWKRPTVSGNTL</sequence>
<evidence type="ECO:0000256" key="1">
    <source>
        <dbReference type="ARBA" id="ARBA00007623"/>
    </source>
</evidence>
<dbReference type="Proteomes" id="UP000503349">
    <property type="component" value="Chromosome 3"/>
</dbReference>
<protein>
    <submittedName>
        <fullName evidence="2">Calpain-2 catalytic subunit</fullName>
    </submittedName>
</protein>
<reference evidence="3" key="2">
    <citation type="submission" date="2019-02" db="EMBL/GenBank/DDBJ databases">
        <title>Opniocepnalus argus Var Kimnra genome.</title>
        <authorList>
            <person name="Zhou C."/>
            <person name="Xiao S."/>
        </authorList>
    </citation>
    <scope>NUCLEOTIDE SEQUENCE [LARGE SCALE GENOMIC DNA]</scope>
</reference>
<organism evidence="2 3">
    <name type="scientific">Channa argus</name>
    <name type="common">Northern snakehead</name>
    <name type="synonym">Ophicephalus argus</name>
    <dbReference type="NCBI Taxonomy" id="215402"/>
    <lineage>
        <taxon>Eukaryota</taxon>
        <taxon>Metazoa</taxon>
        <taxon>Chordata</taxon>
        <taxon>Craniata</taxon>
        <taxon>Vertebrata</taxon>
        <taxon>Euteleostomi</taxon>
        <taxon>Actinopterygii</taxon>
        <taxon>Neopterygii</taxon>
        <taxon>Teleostei</taxon>
        <taxon>Neoteleostei</taxon>
        <taxon>Acanthomorphata</taxon>
        <taxon>Anabantaria</taxon>
        <taxon>Anabantiformes</taxon>
        <taxon>Channoidei</taxon>
        <taxon>Channidae</taxon>
        <taxon>Channa</taxon>
    </lineage>
</organism>
<dbReference type="AlphaFoldDB" id="A0A6G1PD96"/>
<dbReference type="GO" id="GO:0006508">
    <property type="term" value="P:proteolysis"/>
    <property type="evidence" value="ECO:0007669"/>
    <property type="project" value="InterPro"/>
</dbReference>
<keyword evidence="3" id="KW-1185">Reference proteome</keyword>
<dbReference type="SUPFAM" id="SSF54001">
    <property type="entry name" value="Cysteine proteinases"/>
    <property type="match status" value="1"/>
</dbReference>